<proteinExistence type="inferred from homology"/>
<dbReference type="GO" id="GO:0034553">
    <property type="term" value="P:mitochondrial respiratory chain complex II assembly"/>
    <property type="evidence" value="ECO:0007669"/>
    <property type="project" value="InterPro"/>
</dbReference>
<sequence length="79" mass="9530">MAKRISGLQREVLQVYRHCIRAAHRKPLTNQPNFVRYIRTEFSKYRDISRKDFSTIEHLLRVGNRRLKMYSASEVKDIH</sequence>
<dbReference type="Pfam" id="PF05347">
    <property type="entry name" value="Complex1_LYR"/>
    <property type="match status" value="1"/>
</dbReference>
<dbReference type="InterPro" id="IPR045295">
    <property type="entry name" value="Complex1_LYR_SDHAF1_LYRM8"/>
</dbReference>
<dbReference type="AlphaFoldDB" id="A0A1G4KNI3"/>
<accession>A0A1G4KNI3</accession>
<keyword evidence="2" id="KW-0496">Mitochondrion</keyword>
<dbReference type="OrthoDB" id="273010at2759"/>
<evidence type="ECO:0000259" key="5">
    <source>
        <dbReference type="Pfam" id="PF05347"/>
    </source>
</evidence>
<dbReference type="PANTHER" id="PTHR13675:SF1">
    <property type="entry name" value="SUCCINATE DEHYDROGENASE ASSEMBLY FACTOR 1, MITOCHONDRIAL"/>
    <property type="match status" value="1"/>
</dbReference>
<evidence type="ECO:0000313" key="7">
    <source>
        <dbReference type="Proteomes" id="UP000189911"/>
    </source>
</evidence>
<gene>
    <name evidence="6" type="ORF">LANO_0H21902G</name>
</gene>
<evidence type="ECO:0000256" key="2">
    <source>
        <dbReference type="ARBA" id="ARBA00023128"/>
    </source>
</evidence>
<evidence type="ECO:0000313" key="6">
    <source>
        <dbReference type="EMBL" id="SCV06091.1"/>
    </source>
</evidence>
<dbReference type="InterPro" id="IPR008011">
    <property type="entry name" value="Complex1_LYR_dom"/>
</dbReference>
<comment type="subcellular location">
    <subcellularLocation>
        <location evidence="1">Mitochondrion matrix</location>
    </subcellularLocation>
</comment>
<organism evidence="6 7">
    <name type="scientific">Lachancea nothofagi CBS 11611</name>
    <dbReference type="NCBI Taxonomy" id="1266666"/>
    <lineage>
        <taxon>Eukaryota</taxon>
        <taxon>Fungi</taxon>
        <taxon>Dikarya</taxon>
        <taxon>Ascomycota</taxon>
        <taxon>Saccharomycotina</taxon>
        <taxon>Saccharomycetes</taxon>
        <taxon>Saccharomycetales</taxon>
        <taxon>Saccharomycetaceae</taxon>
        <taxon>Lachancea</taxon>
    </lineage>
</organism>
<evidence type="ECO:0000256" key="3">
    <source>
        <dbReference type="ARBA" id="ARBA00023186"/>
    </source>
</evidence>
<feature type="domain" description="Complex 1 LYR protein" evidence="5">
    <location>
        <begin position="10"/>
        <end position="69"/>
    </location>
</feature>
<keyword evidence="3" id="KW-0143">Chaperone</keyword>
<evidence type="ECO:0000256" key="1">
    <source>
        <dbReference type="ARBA" id="ARBA00004305"/>
    </source>
</evidence>
<dbReference type="EMBL" id="LT598447">
    <property type="protein sequence ID" value="SCV06091.1"/>
    <property type="molecule type" value="Genomic_DNA"/>
</dbReference>
<protein>
    <submittedName>
        <fullName evidence="6">LANO_0H21902g1_1</fullName>
    </submittedName>
</protein>
<dbReference type="PANTHER" id="PTHR13675">
    <property type="entry name" value="LYR MOTIF-CONTAINING PROTEIN 2"/>
    <property type="match status" value="1"/>
</dbReference>
<reference evidence="7" key="1">
    <citation type="submission" date="2016-03" db="EMBL/GenBank/DDBJ databases">
        <authorList>
            <person name="Devillers Hugo."/>
        </authorList>
    </citation>
    <scope>NUCLEOTIDE SEQUENCE [LARGE SCALE GENOMIC DNA]</scope>
</reference>
<comment type="similarity">
    <text evidence="4">Belongs to the complex I LYR family. SDHAF1 subfamily.</text>
</comment>
<dbReference type="Proteomes" id="UP000189911">
    <property type="component" value="Chromosome H"/>
</dbReference>
<keyword evidence="7" id="KW-1185">Reference proteome</keyword>
<dbReference type="GO" id="GO:0005759">
    <property type="term" value="C:mitochondrial matrix"/>
    <property type="evidence" value="ECO:0007669"/>
    <property type="project" value="UniProtKB-SubCell"/>
</dbReference>
<name>A0A1G4KNI3_9SACH</name>
<evidence type="ECO:0000256" key="4">
    <source>
        <dbReference type="ARBA" id="ARBA00025715"/>
    </source>
</evidence>
<dbReference type="CDD" id="cd20268">
    <property type="entry name" value="Complex1_LYR_SDHAF1_LYRM8"/>
    <property type="match status" value="1"/>
</dbReference>